<gene>
    <name evidence="1" type="ORF">H3H36_06645</name>
</gene>
<dbReference type="EMBL" id="JACEZS010000004">
    <property type="protein sequence ID" value="MBA5605040.1"/>
    <property type="molecule type" value="Genomic_DNA"/>
</dbReference>
<dbReference type="Proteomes" id="UP000566711">
    <property type="component" value="Unassembled WGS sequence"/>
</dbReference>
<organism evidence="1 2">
    <name type="scientific">Rugamonas fusca</name>
    <dbReference type="NCBI Taxonomy" id="2758568"/>
    <lineage>
        <taxon>Bacteria</taxon>
        <taxon>Pseudomonadati</taxon>
        <taxon>Pseudomonadota</taxon>
        <taxon>Betaproteobacteria</taxon>
        <taxon>Burkholderiales</taxon>
        <taxon>Oxalobacteraceae</taxon>
        <taxon>Telluria group</taxon>
        <taxon>Rugamonas</taxon>
    </lineage>
</organism>
<keyword evidence="2" id="KW-1185">Reference proteome</keyword>
<sequence length="122" mass="13076">MKNEKLTQDEYDALAEVARGIKGERVSACVGRNTKRLAGLKLFSVAKNGRLSLTDKGQQALFLRRCIVSMRALAADPGVQLDADVANFLGKKAHISASADGAGFTLTDKGRESLADIERQGL</sequence>
<comment type="caution">
    <text evidence="1">The sequence shown here is derived from an EMBL/GenBank/DDBJ whole genome shotgun (WGS) entry which is preliminary data.</text>
</comment>
<dbReference type="AlphaFoldDB" id="A0A7W2EFQ3"/>
<name>A0A7W2EFQ3_9BURK</name>
<protein>
    <submittedName>
        <fullName evidence="1">Uncharacterized protein</fullName>
    </submittedName>
</protein>
<dbReference type="RefSeq" id="WP_182215498.1">
    <property type="nucleotide sequence ID" value="NZ_JACEZS010000004.1"/>
</dbReference>
<reference evidence="1 2" key="1">
    <citation type="submission" date="2020-07" db="EMBL/GenBank/DDBJ databases">
        <title>Novel species isolated from subtropical streams in China.</title>
        <authorList>
            <person name="Lu H."/>
        </authorList>
    </citation>
    <scope>NUCLEOTIDE SEQUENCE [LARGE SCALE GENOMIC DNA]</scope>
    <source>
        <strain evidence="1 2">FT3S</strain>
    </source>
</reference>
<evidence type="ECO:0000313" key="2">
    <source>
        <dbReference type="Proteomes" id="UP000566711"/>
    </source>
</evidence>
<proteinExistence type="predicted"/>
<evidence type="ECO:0000313" key="1">
    <source>
        <dbReference type="EMBL" id="MBA5605040.1"/>
    </source>
</evidence>
<accession>A0A7W2EFQ3</accession>